<dbReference type="SUPFAM" id="SSF55200">
    <property type="entry name" value="Translation initiation factor IF3, C-terminal domain"/>
    <property type="match status" value="1"/>
</dbReference>
<evidence type="ECO:0000256" key="2">
    <source>
        <dbReference type="ARBA" id="ARBA00022540"/>
    </source>
</evidence>
<feature type="compositionally biased region" description="Low complexity" evidence="7">
    <location>
        <begin position="363"/>
        <end position="375"/>
    </location>
</feature>
<dbReference type="GO" id="GO:0032790">
    <property type="term" value="P:ribosome disassembly"/>
    <property type="evidence" value="ECO:0007669"/>
    <property type="project" value="TreeGrafter"/>
</dbReference>
<feature type="domain" description="Translation initiation factor 3 C-terminal" evidence="8">
    <location>
        <begin position="111"/>
        <end position="194"/>
    </location>
</feature>
<dbReference type="Gene3D" id="3.10.20.80">
    <property type="entry name" value="Translation initiation factor 3 (IF-3), N-terminal domain"/>
    <property type="match status" value="1"/>
</dbReference>
<name>A0A8G2HU01_9ACTO</name>
<evidence type="ECO:0000259" key="8">
    <source>
        <dbReference type="Pfam" id="PF00707"/>
    </source>
</evidence>
<evidence type="ECO:0000313" key="11">
    <source>
        <dbReference type="Proteomes" id="UP000255284"/>
    </source>
</evidence>
<keyword evidence="4" id="KW-0963">Cytoplasm</keyword>
<reference evidence="10 11" key="1">
    <citation type="submission" date="2018-06" db="EMBL/GenBank/DDBJ databases">
        <authorList>
            <consortium name="Pathogen Informatics"/>
            <person name="Doyle S."/>
        </authorList>
    </citation>
    <scope>NUCLEOTIDE SEQUENCE [LARGE SCALE GENOMIC DNA]</scope>
    <source>
        <strain evidence="10 11">NCTC11819</strain>
    </source>
</reference>
<sequence length="375" mass="41031">MQLWRFLVTVGWFLRLTRFMAYHKQGVVISDVRVNDQIRVREVRVIGQNGEQIGVVAIGKALILAQNAGLDLVEVAPEAHPPVCKLMDFGKYKYEAAQKARDAKRNQASTQLKEIRLGLKIDQHDYEVKLGHMRRFLDGGDKVKVMIRFRGREQSRPEMGVKLMNRLAEDIAEDGIVESTPRQDGRNMTMVLAPVKKKTDAVSVQRKRREDERQAKRDAKAERALRNQKRVAEQANAPVLKPLTFSQLGEGGLAGLKKTDGASASKTDDAAAPHEADVKPTPPAAQSGSTKASPAKAGSAKADPKSSSAKGEPGKPVAKRAPRTTTRRTPKTGGETANKTTRSTTKKSAPKTEKTTVGKTEKTPAATAQAETEEK</sequence>
<dbReference type="InterPro" id="IPR001288">
    <property type="entry name" value="Translation_initiation_fac_3"/>
</dbReference>
<keyword evidence="3 4" id="KW-0648">Protein biosynthesis</keyword>
<feature type="region of interest" description="Disordered" evidence="7">
    <location>
        <begin position="256"/>
        <end position="375"/>
    </location>
</feature>
<evidence type="ECO:0000259" key="9">
    <source>
        <dbReference type="Pfam" id="PF05198"/>
    </source>
</evidence>
<dbReference type="InterPro" id="IPR019813">
    <property type="entry name" value="Translation_initiation_fac3_CS"/>
</dbReference>
<dbReference type="Gene3D" id="3.30.110.10">
    <property type="entry name" value="Translation initiation factor 3 (IF-3), C-terminal domain"/>
    <property type="match status" value="1"/>
</dbReference>
<dbReference type="GO" id="GO:0043022">
    <property type="term" value="F:ribosome binding"/>
    <property type="evidence" value="ECO:0007669"/>
    <property type="project" value="UniProtKB-ARBA"/>
</dbReference>
<dbReference type="Pfam" id="PF00707">
    <property type="entry name" value="IF3_C"/>
    <property type="match status" value="1"/>
</dbReference>
<accession>A0A8G2HU01</accession>
<dbReference type="GO" id="GO:0003743">
    <property type="term" value="F:translation initiation factor activity"/>
    <property type="evidence" value="ECO:0007669"/>
    <property type="project" value="UniProtKB-UniRule"/>
</dbReference>
<dbReference type="PANTHER" id="PTHR10938:SF0">
    <property type="entry name" value="TRANSLATION INITIATION FACTOR IF-3, MITOCHONDRIAL"/>
    <property type="match status" value="1"/>
</dbReference>
<dbReference type="AlphaFoldDB" id="A0A8G2HU01"/>
<dbReference type="Proteomes" id="UP000255284">
    <property type="component" value="Unassembled WGS sequence"/>
</dbReference>
<dbReference type="FunFam" id="3.10.20.80:FF:000001">
    <property type="entry name" value="Translation initiation factor IF-3"/>
    <property type="match status" value="1"/>
</dbReference>
<feature type="region of interest" description="Disordered" evidence="7">
    <location>
        <begin position="196"/>
        <end position="233"/>
    </location>
</feature>
<dbReference type="Pfam" id="PF05198">
    <property type="entry name" value="IF3_N"/>
    <property type="match status" value="1"/>
</dbReference>
<feature type="compositionally biased region" description="Basic and acidic residues" evidence="7">
    <location>
        <begin position="208"/>
        <end position="225"/>
    </location>
</feature>
<proteinExistence type="inferred from homology"/>
<comment type="similarity">
    <text evidence="1 4 6">Belongs to the IF-3 family.</text>
</comment>
<dbReference type="InterPro" id="IPR019815">
    <property type="entry name" value="Translation_initiation_fac_3_C"/>
</dbReference>
<evidence type="ECO:0000313" key="10">
    <source>
        <dbReference type="EMBL" id="STO17291.1"/>
    </source>
</evidence>
<evidence type="ECO:0000256" key="7">
    <source>
        <dbReference type="SAM" id="MobiDB-lite"/>
    </source>
</evidence>
<comment type="subunit">
    <text evidence="4 6">Monomer.</text>
</comment>
<feature type="domain" description="Translation initiation factor 3 N-terminal" evidence="9">
    <location>
        <begin position="34"/>
        <end position="103"/>
    </location>
</feature>
<dbReference type="GO" id="GO:0016020">
    <property type="term" value="C:membrane"/>
    <property type="evidence" value="ECO:0007669"/>
    <property type="project" value="TreeGrafter"/>
</dbReference>
<dbReference type="HAMAP" id="MF_00080">
    <property type="entry name" value="IF_3"/>
    <property type="match status" value="1"/>
</dbReference>
<evidence type="ECO:0000256" key="4">
    <source>
        <dbReference type="HAMAP-Rule" id="MF_00080"/>
    </source>
</evidence>
<feature type="compositionally biased region" description="Basic and acidic residues" evidence="7">
    <location>
        <begin position="350"/>
        <end position="362"/>
    </location>
</feature>
<dbReference type="GO" id="GO:0005829">
    <property type="term" value="C:cytosol"/>
    <property type="evidence" value="ECO:0007669"/>
    <property type="project" value="TreeGrafter"/>
</dbReference>
<protein>
    <recommendedName>
        <fullName evidence="4 5">Translation initiation factor IF-3</fullName>
    </recommendedName>
</protein>
<feature type="compositionally biased region" description="Basic residues" evidence="7">
    <location>
        <begin position="317"/>
        <end position="330"/>
    </location>
</feature>
<evidence type="ECO:0000256" key="1">
    <source>
        <dbReference type="ARBA" id="ARBA00005439"/>
    </source>
</evidence>
<comment type="subcellular location">
    <subcellularLocation>
        <location evidence="4 6">Cytoplasm</location>
    </subcellularLocation>
</comment>
<feature type="compositionally biased region" description="Low complexity" evidence="7">
    <location>
        <begin position="287"/>
        <end position="311"/>
    </location>
</feature>
<dbReference type="PANTHER" id="PTHR10938">
    <property type="entry name" value="TRANSLATION INITIATION FACTOR IF-3"/>
    <property type="match status" value="1"/>
</dbReference>
<evidence type="ECO:0000256" key="6">
    <source>
        <dbReference type="RuleBase" id="RU000646"/>
    </source>
</evidence>
<keyword evidence="2 4" id="KW-0396">Initiation factor</keyword>
<dbReference type="PROSITE" id="PS00938">
    <property type="entry name" value="IF3"/>
    <property type="match status" value="1"/>
</dbReference>
<evidence type="ECO:0000256" key="5">
    <source>
        <dbReference type="NCBIfam" id="TIGR00168"/>
    </source>
</evidence>
<dbReference type="InterPro" id="IPR019814">
    <property type="entry name" value="Translation_initiation_fac_3_N"/>
</dbReference>
<dbReference type="InterPro" id="IPR036788">
    <property type="entry name" value="T_IF-3_C_sf"/>
</dbReference>
<evidence type="ECO:0000256" key="3">
    <source>
        <dbReference type="ARBA" id="ARBA00022917"/>
    </source>
</evidence>
<gene>
    <name evidence="4 10" type="primary">infC</name>
    <name evidence="10" type="ORF">NCTC11819_01876</name>
</gene>
<comment type="function">
    <text evidence="4 6">IF-3 binds to the 30S ribosomal subunit and shifts the equilibrium between 70S ribosomes and their 50S and 30S subunits in favor of the free subunits, thus enhancing the availability of 30S subunits on which protein synthesis initiation begins.</text>
</comment>
<dbReference type="InterPro" id="IPR036787">
    <property type="entry name" value="T_IF-3_N_sf"/>
</dbReference>
<dbReference type="EMBL" id="UGGQ01000006">
    <property type="protein sequence ID" value="STO17291.1"/>
    <property type="molecule type" value="Genomic_DNA"/>
</dbReference>
<dbReference type="SUPFAM" id="SSF54364">
    <property type="entry name" value="Translation initiation factor IF3, N-terminal domain"/>
    <property type="match status" value="1"/>
</dbReference>
<dbReference type="FunFam" id="3.30.110.10:FF:000001">
    <property type="entry name" value="Translation initiation factor IF-3"/>
    <property type="match status" value="1"/>
</dbReference>
<dbReference type="NCBIfam" id="TIGR00168">
    <property type="entry name" value="infC"/>
    <property type="match status" value="1"/>
</dbReference>
<organism evidence="10 11">
    <name type="scientific">Mobiluncus mulieris</name>
    <dbReference type="NCBI Taxonomy" id="2052"/>
    <lineage>
        <taxon>Bacteria</taxon>
        <taxon>Bacillati</taxon>
        <taxon>Actinomycetota</taxon>
        <taxon>Actinomycetes</taxon>
        <taxon>Actinomycetales</taxon>
        <taxon>Actinomycetaceae</taxon>
        <taxon>Mobiluncus</taxon>
    </lineage>
</organism>
<feature type="compositionally biased region" description="Basic and acidic residues" evidence="7">
    <location>
        <begin position="266"/>
        <end position="278"/>
    </location>
</feature>
<comment type="caution">
    <text evidence="10">The sequence shown here is derived from an EMBL/GenBank/DDBJ whole genome shotgun (WGS) entry which is preliminary data.</text>
</comment>